<organism evidence="1 2">
    <name type="scientific">Bordetella avium (strain 197N)</name>
    <dbReference type="NCBI Taxonomy" id="360910"/>
    <lineage>
        <taxon>Bacteria</taxon>
        <taxon>Pseudomonadati</taxon>
        <taxon>Pseudomonadota</taxon>
        <taxon>Betaproteobacteria</taxon>
        <taxon>Burkholderiales</taxon>
        <taxon>Alcaligenaceae</taxon>
        <taxon>Bordetella</taxon>
    </lineage>
</organism>
<dbReference type="EMBL" id="AM167904">
    <property type="protein sequence ID" value="CAJ48925.1"/>
    <property type="molecule type" value="Genomic_DNA"/>
</dbReference>
<dbReference type="HOGENOM" id="CLU_1657004_0_0_4"/>
<name>Q2L2W4_BORA1</name>
<keyword evidence="2" id="KW-1185">Reference proteome</keyword>
<gene>
    <name evidence="1" type="ordered locus">BAV1318</name>
</gene>
<reference evidence="1 2" key="1">
    <citation type="journal article" date="2006" name="J. Bacteriol.">
        <title>Comparison of the genome sequence of the poultry pathogen Bordetella avium with those of B. bronchiseptica, B. pertussis, and B. parapertussis reveals extensive diversity in surface structures associated with host interaction.</title>
        <authorList>
            <person name="Sebaihia M."/>
            <person name="Preston A."/>
            <person name="Maskell D.J."/>
            <person name="Kuzmiak H."/>
            <person name="Connell T.D."/>
            <person name="King N.D."/>
            <person name="Orndorff P.E."/>
            <person name="Miyamoto D.M."/>
            <person name="Thomson N.R."/>
            <person name="Harris D."/>
            <person name="Goble A."/>
            <person name="Lord A."/>
            <person name="Murphy L."/>
            <person name="Quail M.A."/>
            <person name="Rutter S."/>
            <person name="Squares R."/>
            <person name="Squares S."/>
            <person name="Woodward J."/>
            <person name="Parkhill J."/>
            <person name="Temple L.M."/>
        </authorList>
    </citation>
    <scope>NUCLEOTIDE SEQUENCE [LARGE SCALE GENOMIC DNA]</scope>
    <source>
        <strain evidence="1 2">197N</strain>
    </source>
</reference>
<dbReference type="InterPro" id="IPR054438">
    <property type="entry name" value="Struct_cement_gp24/gp6"/>
</dbReference>
<dbReference type="OrthoDB" id="6443632at2"/>
<accession>Q2L2W4</accession>
<proteinExistence type="predicted"/>
<evidence type="ECO:0000313" key="1">
    <source>
        <dbReference type="EMBL" id="CAJ48925.1"/>
    </source>
</evidence>
<dbReference type="RefSeq" id="WP_012416998.1">
    <property type="nucleotide sequence ID" value="NC_010645.1"/>
</dbReference>
<evidence type="ECO:0000313" key="2">
    <source>
        <dbReference type="Proteomes" id="UP000001977"/>
    </source>
</evidence>
<dbReference type="Pfam" id="PF22758">
    <property type="entry name" value="Phage_cement"/>
    <property type="match status" value="1"/>
</dbReference>
<sequence length="155" mass="15787">MTIPYQARSVLTSGLPGNISHDGPTRVLSALISSEDETKNLFGRAFTHKTGTDAVQVGGAGVFAGILISPKTYAVDVVYARNASVGEFLSLGEVYVELANAGKVGDPVCFGADGTISAGTAGTQIPGAYIARHAPSSETPRLAVIALNGQVNAPA</sequence>
<protein>
    <submittedName>
        <fullName evidence="1">Phage structural protein</fullName>
    </submittedName>
</protein>
<dbReference type="eggNOG" id="ENOG5033KYF">
    <property type="taxonomic scope" value="Bacteria"/>
</dbReference>
<dbReference type="KEGG" id="bav:BAV1318"/>
<dbReference type="Proteomes" id="UP000001977">
    <property type="component" value="Chromosome"/>
</dbReference>
<dbReference type="STRING" id="360910.BAV1318"/>
<dbReference type="AlphaFoldDB" id="Q2L2W4"/>